<evidence type="ECO:0000256" key="9">
    <source>
        <dbReference type="ARBA" id="ARBA00024722"/>
    </source>
</evidence>
<dbReference type="CDD" id="cd06581">
    <property type="entry name" value="TM_PBP1_LivM_like"/>
    <property type="match status" value="1"/>
</dbReference>
<dbReference type="GO" id="GO:0005524">
    <property type="term" value="F:ATP binding"/>
    <property type="evidence" value="ECO:0007669"/>
    <property type="project" value="UniProtKB-KW"/>
</dbReference>
<reference evidence="12 13" key="1">
    <citation type="submission" date="2017-03" db="EMBL/GenBank/DDBJ databases">
        <authorList>
            <person name="Safronova V.I."/>
            <person name="Sazanova A.L."/>
            <person name="Chirak E.R."/>
        </authorList>
    </citation>
    <scope>NUCLEOTIDE SEQUENCE [LARGE SCALE GENOMIC DNA]</scope>
    <source>
        <strain evidence="12 13">Opo-243</strain>
    </source>
</reference>
<keyword evidence="5" id="KW-0547">Nucleotide-binding</keyword>
<comment type="function">
    <text evidence="9">Involved in beta-(1--&gt;2)glucan export. Transmembrane domains (TMD) form a pore in the inner membrane and the ATP-binding domain (NBD) is responsible for energy generation.</text>
</comment>
<dbReference type="GO" id="GO:0005886">
    <property type="term" value="C:plasma membrane"/>
    <property type="evidence" value="ECO:0007669"/>
    <property type="project" value="UniProtKB-SubCell"/>
</dbReference>
<dbReference type="PROSITE" id="PS50893">
    <property type="entry name" value="ABC_TRANSPORTER_2"/>
    <property type="match status" value="1"/>
</dbReference>
<evidence type="ECO:0000256" key="4">
    <source>
        <dbReference type="ARBA" id="ARBA00022692"/>
    </source>
</evidence>
<keyword evidence="13" id="KW-1185">Reference proteome</keyword>
<feature type="transmembrane region" description="Helical" evidence="10">
    <location>
        <begin position="88"/>
        <end position="108"/>
    </location>
</feature>
<dbReference type="SUPFAM" id="SSF52540">
    <property type="entry name" value="P-loop containing nucleoside triphosphate hydrolases"/>
    <property type="match status" value="1"/>
</dbReference>
<dbReference type="Pfam" id="PF02653">
    <property type="entry name" value="BPD_transp_2"/>
    <property type="match status" value="1"/>
</dbReference>
<evidence type="ECO:0000256" key="10">
    <source>
        <dbReference type="SAM" id="Phobius"/>
    </source>
</evidence>
<feature type="transmembrane region" description="Helical" evidence="10">
    <location>
        <begin position="240"/>
        <end position="267"/>
    </location>
</feature>
<accession>A0A4Q1VU03</accession>
<gene>
    <name evidence="12" type="ORF">B5V03_01900</name>
</gene>
<feature type="transmembrane region" description="Helical" evidence="10">
    <location>
        <begin position="30"/>
        <end position="51"/>
    </location>
</feature>
<dbReference type="RefSeq" id="WP_129267567.1">
    <property type="nucleotide sequence ID" value="NZ_MZXW01000004.1"/>
</dbReference>
<dbReference type="InterPro" id="IPR003439">
    <property type="entry name" value="ABC_transporter-like_ATP-bd"/>
</dbReference>
<dbReference type="PANTHER" id="PTHR45772">
    <property type="entry name" value="CONSERVED COMPONENT OF ABC TRANSPORTER FOR NATURAL AMINO ACIDS-RELATED"/>
    <property type="match status" value="1"/>
</dbReference>
<evidence type="ECO:0000256" key="6">
    <source>
        <dbReference type="ARBA" id="ARBA00022840"/>
    </source>
</evidence>
<keyword evidence="3" id="KW-1003">Cell membrane</keyword>
<dbReference type="InterPro" id="IPR003593">
    <property type="entry name" value="AAA+_ATPase"/>
</dbReference>
<evidence type="ECO:0000313" key="13">
    <source>
        <dbReference type="Proteomes" id="UP000290819"/>
    </source>
</evidence>
<evidence type="ECO:0000256" key="2">
    <source>
        <dbReference type="ARBA" id="ARBA00022448"/>
    </source>
</evidence>
<dbReference type="OrthoDB" id="9805029at2"/>
<feature type="transmembrane region" description="Helical" evidence="10">
    <location>
        <begin position="155"/>
        <end position="175"/>
    </location>
</feature>
<comment type="subcellular location">
    <subcellularLocation>
        <location evidence="1">Cell membrane</location>
        <topology evidence="1">Multi-pass membrane protein</topology>
    </subcellularLocation>
</comment>
<name>A0A4Q1VU03_9BRAD</name>
<evidence type="ECO:0000256" key="3">
    <source>
        <dbReference type="ARBA" id="ARBA00022475"/>
    </source>
</evidence>
<dbReference type="Pfam" id="PF00005">
    <property type="entry name" value="ABC_tran"/>
    <property type="match status" value="1"/>
</dbReference>
<dbReference type="Gene3D" id="3.40.50.300">
    <property type="entry name" value="P-loop containing nucleotide triphosphate hydrolases"/>
    <property type="match status" value="1"/>
</dbReference>
<feature type="transmembrane region" description="Helical" evidence="10">
    <location>
        <begin position="205"/>
        <end position="228"/>
    </location>
</feature>
<evidence type="ECO:0000256" key="5">
    <source>
        <dbReference type="ARBA" id="ARBA00022741"/>
    </source>
</evidence>
<proteinExistence type="predicted"/>
<keyword evidence="7 10" id="KW-1133">Transmembrane helix</keyword>
<dbReference type="AlphaFoldDB" id="A0A4Q1VU03"/>
<keyword evidence="6 12" id="KW-0067">ATP-binding</keyword>
<evidence type="ECO:0000313" key="12">
    <source>
        <dbReference type="EMBL" id="RXT54224.1"/>
    </source>
</evidence>
<feature type="transmembrane region" description="Helical" evidence="10">
    <location>
        <begin position="115"/>
        <end position="135"/>
    </location>
</feature>
<evidence type="ECO:0000256" key="7">
    <source>
        <dbReference type="ARBA" id="ARBA00022989"/>
    </source>
</evidence>
<dbReference type="InterPro" id="IPR032823">
    <property type="entry name" value="BCA_ABC_TP_C"/>
</dbReference>
<sequence length="571" mass="59270">MKRASFRSASVIVAAAMVAGAIITGLLPGYWTYLATSVLISAVALQSIGLVAGRTGMIALCQMSFAGVGAWTVGYLNVGGAPGNLPVWIFIGGLAAVPFGVAIGLPALRLRGINLAIVTLGFATAFDAILASITFPGQTKFIAVPRPEIFDSDGGYFIFVLIFYVFLAVGLEFLIRTRLGAIWLAVRHSERAAAAHGISIPGAKLSAFAISAFIAGISGGLLAGYLGTLVADNFNMMQSLALFAVSTMTGAQFAEGALIGGILAVAFPEILRRLNLGQDIGNVLFAIGATQALSAGESMSETLRRKVRGWRKAAPAPLDAGARIAPPAAVPLRHGTALSTRGLTVRYGAVVALNHVDLAVPEGAVSGLIGPNGAGKSTLIDAVAGFLHSYSGSVELAGDAVDDQPAHVRARNGIRRTWQTTRIAPELTVGAYVRLAGGEMSDAEVQAILNWIECPHPDTLVASVDAGTRRLLDVAGVVAARPKVVLLDEPAAGQSYEETIKLGRHIAEIPKLFGCAVLLVEHDMDLVRAACSEITVLDFGRVIAAGAPAVVLEDPRVRKAYLGIEEGNAAA</sequence>
<dbReference type="Pfam" id="PF12399">
    <property type="entry name" value="BCA_ABC_TP_C"/>
    <property type="match status" value="1"/>
</dbReference>
<dbReference type="Proteomes" id="UP000290819">
    <property type="component" value="Unassembled WGS sequence"/>
</dbReference>
<protein>
    <submittedName>
        <fullName evidence="12">Branched-chain amino acid ABC transporter ATP-binding protein</fullName>
    </submittedName>
</protein>
<dbReference type="SMART" id="SM00382">
    <property type="entry name" value="AAA"/>
    <property type="match status" value="1"/>
</dbReference>
<keyword evidence="2" id="KW-0813">Transport</keyword>
<dbReference type="InterPro" id="IPR027417">
    <property type="entry name" value="P-loop_NTPase"/>
</dbReference>
<evidence type="ECO:0000256" key="8">
    <source>
        <dbReference type="ARBA" id="ARBA00023136"/>
    </source>
</evidence>
<organism evidence="12 13">
    <name type="scientific">Bradyrhizobium betae</name>
    <dbReference type="NCBI Taxonomy" id="244734"/>
    <lineage>
        <taxon>Bacteria</taxon>
        <taxon>Pseudomonadati</taxon>
        <taxon>Pseudomonadota</taxon>
        <taxon>Alphaproteobacteria</taxon>
        <taxon>Hyphomicrobiales</taxon>
        <taxon>Nitrobacteraceae</taxon>
        <taxon>Bradyrhizobium</taxon>
    </lineage>
</organism>
<feature type="domain" description="ABC transporter" evidence="11">
    <location>
        <begin position="338"/>
        <end position="564"/>
    </location>
</feature>
<dbReference type="GO" id="GO:0016887">
    <property type="term" value="F:ATP hydrolysis activity"/>
    <property type="evidence" value="ECO:0007669"/>
    <property type="project" value="InterPro"/>
</dbReference>
<keyword evidence="8 10" id="KW-0472">Membrane</keyword>
<evidence type="ECO:0000256" key="1">
    <source>
        <dbReference type="ARBA" id="ARBA00004651"/>
    </source>
</evidence>
<dbReference type="InterPro" id="IPR043428">
    <property type="entry name" value="LivM-like"/>
</dbReference>
<dbReference type="InterPro" id="IPR001851">
    <property type="entry name" value="ABC_transp_permease"/>
</dbReference>
<dbReference type="InterPro" id="IPR051120">
    <property type="entry name" value="ABC_AA/LPS_Transport"/>
</dbReference>
<dbReference type="GO" id="GO:0015658">
    <property type="term" value="F:branched-chain amino acid transmembrane transporter activity"/>
    <property type="evidence" value="ECO:0007669"/>
    <property type="project" value="InterPro"/>
</dbReference>
<dbReference type="PANTHER" id="PTHR45772:SF9">
    <property type="entry name" value="CONSERVED COMPONENT OF ABC TRANSPORTER FOR NATURAL AMINO ACIDS"/>
    <property type="match status" value="1"/>
</dbReference>
<keyword evidence="4 10" id="KW-0812">Transmembrane</keyword>
<evidence type="ECO:0000259" key="11">
    <source>
        <dbReference type="PROSITE" id="PS50893"/>
    </source>
</evidence>
<dbReference type="EMBL" id="MZXW01000004">
    <property type="protein sequence ID" value="RXT54224.1"/>
    <property type="molecule type" value="Genomic_DNA"/>
</dbReference>
<feature type="transmembrane region" description="Helical" evidence="10">
    <location>
        <begin position="58"/>
        <end position="76"/>
    </location>
</feature>
<comment type="caution">
    <text evidence="12">The sequence shown here is derived from an EMBL/GenBank/DDBJ whole genome shotgun (WGS) entry which is preliminary data.</text>
</comment>